<feature type="transmembrane region" description="Helical" evidence="8">
    <location>
        <begin position="49"/>
        <end position="70"/>
    </location>
</feature>
<feature type="transmembrane region" description="Helical" evidence="8">
    <location>
        <begin position="487"/>
        <end position="510"/>
    </location>
</feature>
<dbReference type="EMBL" id="CP001874">
    <property type="protein sequence ID" value="ADG90262.1"/>
    <property type="molecule type" value="Genomic_DNA"/>
</dbReference>
<proteinExistence type="inferred from homology"/>
<feature type="transmembrane region" description="Helical" evidence="8">
    <location>
        <begin position="360"/>
        <end position="382"/>
    </location>
</feature>
<evidence type="ECO:0000256" key="3">
    <source>
        <dbReference type="ARBA" id="ARBA00022692"/>
    </source>
</evidence>
<dbReference type="Pfam" id="PF03023">
    <property type="entry name" value="MurJ"/>
    <property type="match status" value="1"/>
</dbReference>
<dbReference type="STRING" id="469371.Tbis_3574"/>
<keyword evidence="10" id="KW-1185">Reference proteome</keyword>
<dbReference type="eggNOG" id="COG0728">
    <property type="taxonomic scope" value="Bacteria"/>
</dbReference>
<protein>
    <recommendedName>
        <fullName evidence="8">Probable lipid II flippase MurJ</fullName>
    </recommendedName>
</protein>
<feature type="transmembrane region" description="Helical" evidence="8">
    <location>
        <begin position="276"/>
        <end position="300"/>
    </location>
</feature>
<evidence type="ECO:0000256" key="2">
    <source>
        <dbReference type="ARBA" id="ARBA00022475"/>
    </source>
</evidence>
<keyword evidence="2 8" id="KW-1003">Cell membrane</keyword>
<gene>
    <name evidence="8" type="primary">murJ</name>
    <name evidence="9" type="ordered locus">Tbis_3574</name>
</gene>
<sequence>MSRMLRASAIMAAGTMVSRLTGFVRTALLAAAVGTLALGDAYNAAYQIPYILFDLLLQGVLSSVIVPMIVRAQQRDPDGGQAFEQRLMTLAVVGLSAVAVVGVLLARPIMELYTAENWSEHKIEVATTLARFMLPQIAFFGVGAMAGAILNTRDRFGAPMWAPVVNNIVVIGVLCAYYAIGTSDIERVTDRDLMLLGIGTTAGIVAQAIVLIIALHRVGFRFRPRFDLRGSGLGEAVKSAAWTFAFVAINQLGFLVTTKLATGAGERAPGAGNSAYAYAFQLFQLPYGIIAVSVITAMLPRMSRHVADGDLGSARAEFASAVRLVSSAIVPAGLLLLVLGPAVTTVIFSYGHMTTGNALYIGHVLQVFGLALVPFSIFQLLLRVFYSFGDTRTPAGLAAINVTLNASLSVVAYLTLPPRYIVIGLASSFLITYSVGGVIAWSLASRKIHGLGGQEVLAGLSRMFLAAIPAAAAALGVLWLVREVTEITVITAGIVLVAGGGLGLLLYVAIAHRMRVPEINSIIGLVASRVGR</sequence>
<keyword evidence="3 8" id="KW-0812">Transmembrane</keyword>
<organism evidence="9 10">
    <name type="scientific">Thermobispora bispora (strain ATCC 19993 / DSM 43833 / CBS 139.67 / JCM 10125 / KCTC 9307 / NBRC 14880 / R51)</name>
    <dbReference type="NCBI Taxonomy" id="469371"/>
    <lineage>
        <taxon>Bacteria</taxon>
        <taxon>Bacillati</taxon>
        <taxon>Actinomycetota</taxon>
        <taxon>Actinomycetes</taxon>
        <taxon>Streptosporangiales</taxon>
        <taxon>Streptosporangiaceae</taxon>
        <taxon>Thermobispora</taxon>
    </lineage>
</organism>
<keyword evidence="6 8" id="KW-1133">Transmembrane helix</keyword>
<feature type="transmembrane region" description="Helical" evidence="8">
    <location>
        <begin position="90"/>
        <end position="109"/>
    </location>
</feature>
<dbReference type="UniPathway" id="UPA00219"/>
<comment type="similarity">
    <text evidence="8">Belongs to the MurJ/MviN family.</text>
</comment>
<evidence type="ECO:0000256" key="4">
    <source>
        <dbReference type="ARBA" id="ARBA00022960"/>
    </source>
</evidence>
<comment type="pathway">
    <text evidence="8">Cell wall biogenesis; peptidoglycan biosynthesis.</text>
</comment>
<evidence type="ECO:0000313" key="10">
    <source>
        <dbReference type="Proteomes" id="UP000006640"/>
    </source>
</evidence>
<dbReference type="PANTHER" id="PTHR47019">
    <property type="entry name" value="LIPID II FLIPPASE MURJ"/>
    <property type="match status" value="1"/>
</dbReference>
<evidence type="ECO:0000313" key="9">
    <source>
        <dbReference type="EMBL" id="ADG90262.1"/>
    </source>
</evidence>
<keyword evidence="8" id="KW-0961">Cell wall biogenesis/degradation</keyword>
<dbReference type="GO" id="GO:0071555">
    <property type="term" value="P:cell wall organization"/>
    <property type="evidence" value="ECO:0007669"/>
    <property type="project" value="UniProtKB-KW"/>
</dbReference>
<reference evidence="9 10" key="1">
    <citation type="submission" date="2010-01" db="EMBL/GenBank/DDBJ databases">
        <title>The complete genome of Thermobispora bispora DSM 43833.</title>
        <authorList>
            <consortium name="US DOE Joint Genome Institute (JGI-PGF)"/>
            <person name="Lucas S."/>
            <person name="Copeland A."/>
            <person name="Lapidus A."/>
            <person name="Glavina del Rio T."/>
            <person name="Dalin E."/>
            <person name="Tice H."/>
            <person name="Bruce D."/>
            <person name="Goodwin L."/>
            <person name="Pitluck S."/>
            <person name="Kyrpides N."/>
            <person name="Mavromatis K."/>
            <person name="Ivanova N."/>
            <person name="Mikhailova N."/>
            <person name="Chertkov O."/>
            <person name="Brettin T."/>
            <person name="Detter J.C."/>
            <person name="Han C."/>
            <person name="Larimer F."/>
            <person name="Land M."/>
            <person name="Hauser L."/>
            <person name="Markowitz V."/>
            <person name="Cheng J.-F."/>
            <person name="Hugenholtz P."/>
            <person name="Woyke T."/>
            <person name="Wu D."/>
            <person name="Jando M."/>
            <person name="Schneider S."/>
            <person name="Klenk H.-P."/>
            <person name="Eisen J.A."/>
        </authorList>
    </citation>
    <scope>NUCLEOTIDE SEQUENCE [LARGE SCALE GENOMIC DNA]</scope>
    <source>
        <strain evidence="10">ATCC 19993 / DSM 43833 / CBS 139.67 / JCM 10125 / KCTC 9307 / NBRC 14880 / R51</strain>
    </source>
</reference>
<evidence type="ECO:0000256" key="1">
    <source>
        <dbReference type="ARBA" id="ARBA00004651"/>
    </source>
</evidence>
<keyword evidence="7 8" id="KW-0472">Membrane</keyword>
<keyword evidence="8" id="KW-0813">Transport</keyword>
<dbReference type="GO" id="GO:0005886">
    <property type="term" value="C:plasma membrane"/>
    <property type="evidence" value="ECO:0007669"/>
    <property type="project" value="UniProtKB-SubCell"/>
</dbReference>
<dbReference type="RefSeq" id="WP_013133795.1">
    <property type="nucleotide sequence ID" value="NC_014165.1"/>
</dbReference>
<dbReference type="InterPro" id="IPR004268">
    <property type="entry name" value="MurJ"/>
</dbReference>
<comment type="subcellular location">
    <subcellularLocation>
        <location evidence="1 8">Cell membrane</location>
        <topology evidence="1 8">Multi-pass membrane protein</topology>
    </subcellularLocation>
</comment>
<feature type="transmembrane region" description="Helical" evidence="8">
    <location>
        <begin position="129"/>
        <end position="149"/>
    </location>
</feature>
<dbReference type="CDD" id="cd13123">
    <property type="entry name" value="MATE_MurJ_like"/>
    <property type="match status" value="1"/>
</dbReference>
<dbReference type="InterPro" id="IPR051050">
    <property type="entry name" value="Lipid_II_flippase_MurJ/MviN"/>
</dbReference>
<dbReference type="AlphaFoldDB" id="D6YAK9"/>
<dbReference type="GO" id="GO:0008360">
    <property type="term" value="P:regulation of cell shape"/>
    <property type="evidence" value="ECO:0007669"/>
    <property type="project" value="UniProtKB-KW"/>
</dbReference>
<keyword evidence="4 8" id="KW-0133">Cell shape</keyword>
<feature type="transmembrane region" description="Helical" evidence="8">
    <location>
        <begin position="321"/>
        <end position="348"/>
    </location>
</feature>
<evidence type="ECO:0000256" key="6">
    <source>
        <dbReference type="ARBA" id="ARBA00022989"/>
    </source>
</evidence>
<dbReference type="OrthoDB" id="9786339at2"/>
<dbReference type="GO" id="GO:0034204">
    <property type="term" value="P:lipid translocation"/>
    <property type="evidence" value="ECO:0007669"/>
    <property type="project" value="TreeGrafter"/>
</dbReference>
<feature type="transmembrane region" description="Helical" evidence="8">
    <location>
        <begin position="394"/>
        <end position="414"/>
    </location>
</feature>
<evidence type="ECO:0000256" key="8">
    <source>
        <dbReference type="HAMAP-Rule" id="MF_02078"/>
    </source>
</evidence>
<dbReference type="PRINTS" id="PR01806">
    <property type="entry name" value="VIRFACTRMVIN"/>
</dbReference>
<dbReference type="GO" id="GO:0015648">
    <property type="term" value="F:lipid-linked peptidoglycan transporter activity"/>
    <property type="evidence" value="ECO:0007669"/>
    <property type="project" value="UniProtKB-UniRule"/>
</dbReference>
<evidence type="ECO:0000256" key="5">
    <source>
        <dbReference type="ARBA" id="ARBA00022984"/>
    </source>
</evidence>
<accession>D6YAK9</accession>
<feature type="transmembrane region" description="Helical" evidence="8">
    <location>
        <begin position="161"/>
        <end position="181"/>
    </location>
</feature>
<comment type="function">
    <text evidence="8">Involved in peptidoglycan biosynthesis. Transports lipid-linked peptidoglycan precursors from the inner to the outer leaflet of the cytoplasmic membrane.</text>
</comment>
<dbReference type="GO" id="GO:0009252">
    <property type="term" value="P:peptidoglycan biosynthetic process"/>
    <property type="evidence" value="ECO:0007669"/>
    <property type="project" value="UniProtKB-UniRule"/>
</dbReference>
<feature type="transmembrane region" description="Helical" evidence="8">
    <location>
        <begin position="193"/>
        <end position="215"/>
    </location>
</feature>
<keyword evidence="5 8" id="KW-0573">Peptidoglycan synthesis</keyword>
<name>D6YAK9_THEBD</name>
<dbReference type="HAMAP" id="MF_02078">
    <property type="entry name" value="MurJ_MviN"/>
    <property type="match status" value="1"/>
</dbReference>
<dbReference type="PANTHER" id="PTHR47019:SF1">
    <property type="entry name" value="LIPID II FLIPPASE MURJ"/>
    <property type="match status" value="1"/>
</dbReference>
<dbReference type="NCBIfam" id="TIGR01695">
    <property type="entry name" value="murJ_mviN"/>
    <property type="match status" value="1"/>
</dbReference>
<feature type="transmembrane region" description="Helical" evidence="8">
    <location>
        <begin position="456"/>
        <end position="481"/>
    </location>
</feature>
<evidence type="ECO:0000256" key="7">
    <source>
        <dbReference type="ARBA" id="ARBA00023136"/>
    </source>
</evidence>
<dbReference type="KEGG" id="tbi:Tbis_3574"/>
<dbReference type="HOGENOM" id="CLU_006797_3_0_11"/>
<feature type="transmembrane region" description="Helical" evidence="8">
    <location>
        <begin position="420"/>
        <end position="444"/>
    </location>
</feature>
<dbReference type="Proteomes" id="UP000006640">
    <property type="component" value="Chromosome"/>
</dbReference>